<dbReference type="SUPFAM" id="SSF56935">
    <property type="entry name" value="Porins"/>
    <property type="match status" value="1"/>
</dbReference>
<dbReference type="EMBL" id="CACVAQ010000417">
    <property type="protein sequence ID" value="CAA6827937.1"/>
    <property type="molecule type" value="Genomic_DNA"/>
</dbReference>
<dbReference type="Pfam" id="PF07715">
    <property type="entry name" value="Plug"/>
    <property type="match status" value="1"/>
</dbReference>
<evidence type="ECO:0000256" key="9">
    <source>
        <dbReference type="RuleBase" id="RU003357"/>
    </source>
</evidence>
<evidence type="ECO:0000256" key="2">
    <source>
        <dbReference type="ARBA" id="ARBA00022448"/>
    </source>
</evidence>
<dbReference type="PROSITE" id="PS52016">
    <property type="entry name" value="TONB_DEPENDENT_REC_3"/>
    <property type="match status" value="1"/>
</dbReference>
<dbReference type="InterPro" id="IPR012910">
    <property type="entry name" value="Plug_dom"/>
</dbReference>
<dbReference type="InterPro" id="IPR000531">
    <property type="entry name" value="Beta-barrel_TonB"/>
</dbReference>
<evidence type="ECO:0000256" key="8">
    <source>
        <dbReference type="PROSITE-ProRule" id="PRU01360"/>
    </source>
</evidence>
<name>A0A6S6UFY4_9BACT</name>
<evidence type="ECO:0000256" key="3">
    <source>
        <dbReference type="ARBA" id="ARBA00022452"/>
    </source>
</evidence>
<proteinExistence type="inferred from homology"/>
<reference evidence="12" key="1">
    <citation type="submission" date="2020-01" db="EMBL/GenBank/DDBJ databases">
        <authorList>
            <person name="Meier V. D."/>
            <person name="Meier V D."/>
        </authorList>
    </citation>
    <scope>NUCLEOTIDE SEQUENCE</scope>
    <source>
        <strain evidence="12">HLG_WM_MAG_10</strain>
    </source>
</reference>
<organism evidence="12">
    <name type="scientific">uncultured Aureispira sp</name>
    <dbReference type="NCBI Taxonomy" id="1331704"/>
    <lineage>
        <taxon>Bacteria</taxon>
        <taxon>Pseudomonadati</taxon>
        <taxon>Bacteroidota</taxon>
        <taxon>Saprospiria</taxon>
        <taxon>Saprospirales</taxon>
        <taxon>Saprospiraceae</taxon>
        <taxon>Aureispira</taxon>
        <taxon>environmental samples</taxon>
    </lineage>
</organism>
<keyword evidence="3 8" id="KW-1134">Transmembrane beta strand</keyword>
<evidence type="ECO:0000313" key="12">
    <source>
        <dbReference type="EMBL" id="CAA6827937.1"/>
    </source>
</evidence>
<evidence type="ECO:0000259" key="10">
    <source>
        <dbReference type="Pfam" id="PF00593"/>
    </source>
</evidence>
<gene>
    <name evidence="12" type="ORF">HELGO_WM53974</name>
</gene>
<keyword evidence="2 8" id="KW-0813">Transport</keyword>
<evidence type="ECO:0000259" key="11">
    <source>
        <dbReference type="Pfam" id="PF07715"/>
    </source>
</evidence>
<dbReference type="InterPro" id="IPR039426">
    <property type="entry name" value="TonB-dep_rcpt-like"/>
</dbReference>
<dbReference type="InterPro" id="IPR008969">
    <property type="entry name" value="CarboxyPept-like_regulatory"/>
</dbReference>
<dbReference type="Gene3D" id="2.170.130.10">
    <property type="entry name" value="TonB-dependent receptor, plug domain"/>
    <property type="match status" value="1"/>
</dbReference>
<dbReference type="Pfam" id="PF13620">
    <property type="entry name" value="CarboxypepD_reg"/>
    <property type="match status" value="1"/>
</dbReference>
<evidence type="ECO:0000256" key="6">
    <source>
        <dbReference type="ARBA" id="ARBA00023136"/>
    </source>
</evidence>
<dbReference type="InterPro" id="IPR036942">
    <property type="entry name" value="Beta-barrel_TonB_sf"/>
</dbReference>
<keyword evidence="5 9" id="KW-0798">TonB box</keyword>
<keyword evidence="7 8" id="KW-0998">Cell outer membrane</keyword>
<keyword evidence="6 8" id="KW-0472">Membrane</keyword>
<protein>
    <submittedName>
        <fullName evidence="12">Iron(III) dicitrate transport protein FecA</fullName>
    </submittedName>
</protein>
<dbReference type="PANTHER" id="PTHR30442:SF0">
    <property type="entry name" value="FE(3+) DICITRATE TRANSPORT PROTEIN FECA"/>
    <property type="match status" value="1"/>
</dbReference>
<accession>A0A6S6UFY4</accession>
<dbReference type="InterPro" id="IPR037066">
    <property type="entry name" value="Plug_dom_sf"/>
</dbReference>
<dbReference type="Gene3D" id="2.40.170.20">
    <property type="entry name" value="TonB-dependent receptor, beta-barrel domain"/>
    <property type="match status" value="1"/>
</dbReference>
<evidence type="ECO:0000256" key="4">
    <source>
        <dbReference type="ARBA" id="ARBA00022692"/>
    </source>
</evidence>
<comment type="similarity">
    <text evidence="8 9">Belongs to the TonB-dependent receptor family.</text>
</comment>
<dbReference type="SUPFAM" id="SSF49464">
    <property type="entry name" value="Carboxypeptidase regulatory domain-like"/>
    <property type="match status" value="1"/>
</dbReference>
<dbReference type="GO" id="GO:0033214">
    <property type="term" value="P:siderophore-iron import into cell"/>
    <property type="evidence" value="ECO:0007669"/>
    <property type="project" value="TreeGrafter"/>
</dbReference>
<dbReference type="AlphaFoldDB" id="A0A6S6UFY4"/>
<dbReference type="PANTHER" id="PTHR30442">
    <property type="entry name" value="IRON III DICITRATE TRANSPORT PROTEIN FECA"/>
    <property type="match status" value="1"/>
</dbReference>
<sequence>MRLFFSVICFLCCTNHLHSQFNISGEVKDNQKRPLSEAFLLLSPSDQIIKTNAKGKYRFENLKKGTYTLTLDADGFQQKIIQVEIKDQNVVFNLALDSLAVTFDREVVVEGEDYYLNPAISGVTLLSAKTINVIDLEEVLANQATNNARELFKTVPGLNIWENDNSGIQLNIGGRGLNPNRTSNFNTRQNGYDISADALGYPETYYTPPAQALKRIEVLRGAASLQFGTQFGGMLNFVMKQGADDKPFEFVTENTYGGFNFFNTFNSIGGTVAKKKLNYYAFYQYKRGDGWRPNANFEVHNGYAQLEYKPSEKLSIRAEQTVMQYVAQQPGGLTDTEFEQNARQSNRERNWFRVNWNLSALTIDYKISSLTQLNIRNFALFASRQSLGNLQAINRPDYGEARDLIKGRYRNFGNETRLVHRYRFLRGVSALVTGVRIYKGDTEQQQGYSNSDTTGMLTDFMFSAAPKGILKSDYAFPSFNFAAFAENYFAVTDKFSVTPGIRFEYIQTEASGYYQDLVVVPSSTGWDTIRNVAIDESRSNSRTVFLTGIGLSYKLSRNIEMYGNFSQNYRGINFNDMRISNPNQEVDPNLKDEFGFNADLGFRGSYKGLFNFNATVFYLSYNRKIGNIQSERPNQDNPLIIEPYTLRTNVGNARVLGTEFFVEADFWKLFHHNKKTPFSLNVFTNFSILDGRYTKTENSFAAGKQLEFVAPIILRTGISFGYKGVKVSYQYSYTSQHYSDATNAEWVPNAVVGIIPSYAVMDVAASYEWKWFTLQTGINNLTDAVYFSRRAASYPGPGILPADGLSFYLTLRFKI</sequence>
<evidence type="ECO:0000256" key="5">
    <source>
        <dbReference type="ARBA" id="ARBA00023077"/>
    </source>
</evidence>
<feature type="domain" description="TonB-dependent receptor-like beta-barrel" evidence="10">
    <location>
        <begin position="334"/>
        <end position="781"/>
    </location>
</feature>
<feature type="domain" description="TonB-dependent receptor plug" evidence="11">
    <location>
        <begin position="129"/>
        <end position="230"/>
    </location>
</feature>
<keyword evidence="4 8" id="KW-0812">Transmembrane</keyword>
<dbReference type="GO" id="GO:0009279">
    <property type="term" value="C:cell outer membrane"/>
    <property type="evidence" value="ECO:0007669"/>
    <property type="project" value="UniProtKB-SubCell"/>
</dbReference>
<evidence type="ECO:0000256" key="1">
    <source>
        <dbReference type="ARBA" id="ARBA00004571"/>
    </source>
</evidence>
<evidence type="ECO:0000256" key="7">
    <source>
        <dbReference type="ARBA" id="ARBA00023237"/>
    </source>
</evidence>
<comment type="subcellular location">
    <subcellularLocation>
        <location evidence="1 8">Cell outer membrane</location>
        <topology evidence="1 8">Multi-pass membrane protein</topology>
    </subcellularLocation>
</comment>
<dbReference type="Pfam" id="PF00593">
    <property type="entry name" value="TonB_dep_Rec_b-barrel"/>
    <property type="match status" value="1"/>
</dbReference>
<dbReference type="Gene3D" id="2.60.40.1120">
    <property type="entry name" value="Carboxypeptidase-like, regulatory domain"/>
    <property type="match status" value="1"/>
</dbReference>